<keyword evidence="6" id="KW-1185">Reference proteome</keyword>
<reference evidence="5" key="1">
    <citation type="submission" date="2022-11" db="EMBL/GenBank/DDBJ databases">
        <authorList>
            <person name="Kikuchi T."/>
        </authorList>
    </citation>
    <scope>NUCLEOTIDE SEQUENCE</scope>
    <source>
        <strain evidence="5">PS1010</strain>
    </source>
</reference>
<feature type="compositionally biased region" description="Pro residues" evidence="3">
    <location>
        <begin position="374"/>
        <end position="391"/>
    </location>
</feature>
<feature type="region of interest" description="Disordered" evidence="3">
    <location>
        <begin position="368"/>
        <end position="392"/>
    </location>
</feature>
<dbReference type="GO" id="GO:0005634">
    <property type="term" value="C:nucleus"/>
    <property type="evidence" value="ECO:0007669"/>
    <property type="project" value="TreeGrafter"/>
</dbReference>
<dbReference type="Proteomes" id="UP001152747">
    <property type="component" value="Unassembled WGS sequence"/>
</dbReference>
<evidence type="ECO:0000259" key="4">
    <source>
        <dbReference type="SMART" id="SM00322"/>
    </source>
</evidence>
<dbReference type="InterPro" id="IPR004087">
    <property type="entry name" value="KH_dom"/>
</dbReference>
<dbReference type="PANTHER" id="PTHR11208">
    <property type="entry name" value="RNA-BINDING PROTEIN RELATED"/>
    <property type="match status" value="1"/>
</dbReference>
<dbReference type="Pfam" id="PF22675">
    <property type="entry name" value="KH-I_KHDC4-BBP"/>
    <property type="match status" value="1"/>
</dbReference>
<dbReference type="GO" id="GO:0003729">
    <property type="term" value="F:mRNA binding"/>
    <property type="evidence" value="ECO:0007669"/>
    <property type="project" value="TreeGrafter"/>
</dbReference>
<dbReference type="InterPro" id="IPR036612">
    <property type="entry name" value="KH_dom_type_1_sf"/>
</dbReference>
<evidence type="ECO:0000313" key="6">
    <source>
        <dbReference type="Proteomes" id="UP001152747"/>
    </source>
</evidence>
<name>A0A9P1I7W7_9PELO</name>
<dbReference type="OrthoDB" id="6777263at2759"/>
<keyword evidence="1 2" id="KW-0694">RNA-binding</keyword>
<dbReference type="InterPro" id="IPR045071">
    <property type="entry name" value="BBP-like"/>
</dbReference>
<dbReference type="SMART" id="SM00322">
    <property type="entry name" value="KH"/>
    <property type="match status" value="1"/>
</dbReference>
<dbReference type="InterPro" id="IPR055256">
    <property type="entry name" value="KH_1_KHDC4/BBP-like"/>
</dbReference>
<dbReference type="AlphaFoldDB" id="A0A9P1I7W7"/>
<sequence length="429" mass="47720">MISTGVLAEKLGAINLTPPESEEKSETEASLFYNERKSVNSDNSILSPPPITTTLLKNQQSEFGGFSAPSPIFGSGDAPSSKRFTQYRDGQRQKILKISMCETLFVPVKKYPKYNFVGRILGPRGMTVKQLEKETGCKIYVRGRASNMAFNPHTKMLRGGVICNKSSLSTISQGSLTDEPLHVAIECYDYPGVVQKKMANAVAIIQELLSPPADGKDELKRQQLVDISLINGTYRPTSTGSASSRSKVVDPTLNPIDEKSAVYRIPQRRTWCKPRGPEGNPEEFAKSASSREYLMNIVNKTSQSGVGDGQNLSTNAVSERLKIANSLLESHQIISYGVDIDEPVQKPLQFLSPVQIPQQNYYQSPQYMQQYYSSPPPPPPPQNYPPIPPQPNQSAVYPLPGLVYMLPDGYNNNTDYEHFLQHPHHHRNY</sequence>
<dbReference type="Gene3D" id="3.30.1370.10">
    <property type="entry name" value="K Homology domain, type 1"/>
    <property type="match status" value="1"/>
</dbReference>
<dbReference type="GO" id="GO:0048024">
    <property type="term" value="P:regulation of mRNA splicing, via spliceosome"/>
    <property type="evidence" value="ECO:0007669"/>
    <property type="project" value="TreeGrafter"/>
</dbReference>
<evidence type="ECO:0000256" key="2">
    <source>
        <dbReference type="PROSITE-ProRule" id="PRU00117"/>
    </source>
</evidence>
<accession>A0A9P1I7W7</accession>
<proteinExistence type="predicted"/>
<organism evidence="5 6">
    <name type="scientific">Caenorhabditis angaria</name>
    <dbReference type="NCBI Taxonomy" id="860376"/>
    <lineage>
        <taxon>Eukaryota</taxon>
        <taxon>Metazoa</taxon>
        <taxon>Ecdysozoa</taxon>
        <taxon>Nematoda</taxon>
        <taxon>Chromadorea</taxon>
        <taxon>Rhabditida</taxon>
        <taxon>Rhabditina</taxon>
        <taxon>Rhabditomorpha</taxon>
        <taxon>Rhabditoidea</taxon>
        <taxon>Rhabditidae</taxon>
        <taxon>Peloderinae</taxon>
        <taxon>Caenorhabditis</taxon>
    </lineage>
</organism>
<comment type="caution">
    <text evidence="5">The sequence shown here is derived from an EMBL/GenBank/DDBJ whole genome shotgun (WGS) entry which is preliminary data.</text>
</comment>
<dbReference type="EMBL" id="CANHGI010000001">
    <property type="protein sequence ID" value="CAI5438414.1"/>
    <property type="molecule type" value="Genomic_DNA"/>
</dbReference>
<dbReference type="PROSITE" id="PS50084">
    <property type="entry name" value="KH_TYPE_1"/>
    <property type="match status" value="1"/>
</dbReference>
<feature type="domain" description="K Homology" evidence="4">
    <location>
        <begin position="98"/>
        <end position="206"/>
    </location>
</feature>
<gene>
    <name evidence="5" type="ORF">CAMP_LOCUS1051</name>
</gene>
<evidence type="ECO:0000256" key="1">
    <source>
        <dbReference type="ARBA" id="ARBA00022884"/>
    </source>
</evidence>
<dbReference type="PANTHER" id="PTHR11208:SF103">
    <property type="entry name" value="K HOMOLOGY DOMAIN-CONTAINING PROTEIN"/>
    <property type="match status" value="1"/>
</dbReference>
<protein>
    <recommendedName>
        <fullName evidence="4">K Homology domain-containing protein</fullName>
    </recommendedName>
</protein>
<dbReference type="SUPFAM" id="SSF54791">
    <property type="entry name" value="Eukaryotic type KH-domain (KH-domain type I)"/>
    <property type="match status" value="1"/>
</dbReference>
<evidence type="ECO:0000313" key="5">
    <source>
        <dbReference type="EMBL" id="CAI5438414.1"/>
    </source>
</evidence>
<evidence type="ECO:0000256" key="3">
    <source>
        <dbReference type="SAM" id="MobiDB-lite"/>
    </source>
</evidence>